<evidence type="ECO:0000313" key="3">
    <source>
        <dbReference type="Proteomes" id="UP000192678"/>
    </source>
</evidence>
<dbReference type="Pfam" id="PF10825">
    <property type="entry name" value="DUF2752"/>
    <property type="match status" value="1"/>
</dbReference>
<proteinExistence type="predicted"/>
<reference evidence="2 3" key="1">
    <citation type="submission" date="2017-04" db="EMBL/GenBank/DDBJ databases">
        <authorList>
            <person name="Afonso C.L."/>
            <person name="Miller P.J."/>
            <person name="Scott M.A."/>
            <person name="Spackman E."/>
            <person name="Goraichik I."/>
            <person name="Dimitrov K.M."/>
            <person name="Suarez D.L."/>
            <person name="Swayne D.E."/>
        </authorList>
    </citation>
    <scope>NUCLEOTIDE SEQUENCE [LARGE SCALE GENOMIC DNA]</scope>
    <source>
        <strain evidence="2 3">DSM 19625</strain>
    </source>
</reference>
<dbReference type="EMBL" id="FWYB01000002">
    <property type="protein sequence ID" value="SMC74363.1"/>
    <property type="molecule type" value="Genomic_DNA"/>
</dbReference>
<evidence type="ECO:0000256" key="1">
    <source>
        <dbReference type="SAM" id="Phobius"/>
    </source>
</evidence>
<accession>A0A1W2BNF4</accession>
<evidence type="ECO:0008006" key="4">
    <source>
        <dbReference type="Google" id="ProtNLM"/>
    </source>
</evidence>
<keyword evidence="3" id="KW-1185">Reference proteome</keyword>
<name>A0A1W2BNF4_9SPHI</name>
<keyword evidence="1" id="KW-0472">Membrane</keyword>
<dbReference type="STRING" id="475255.SAMN04488101_102652"/>
<evidence type="ECO:0000313" key="2">
    <source>
        <dbReference type="EMBL" id="SMC74363.1"/>
    </source>
</evidence>
<feature type="transmembrane region" description="Helical" evidence="1">
    <location>
        <begin position="7"/>
        <end position="24"/>
    </location>
</feature>
<gene>
    <name evidence="2" type="ORF">SAMN04488101_102652</name>
</gene>
<dbReference type="RefSeq" id="WP_084288619.1">
    <property type="nucleotide sequence ID" value="NZ_FWYB01000002.1"/>
</dbReference>
<dbReference type="AlphaFoldDB" id="A0A1W2BNF4"/>
<keyword evidence="1" id="KW-0812">Transmembrane</keyword>
<dbReference type="Proteomes" id="UP000192678">
    <property type="component" value="Unassembled WGS sequence"/>
</dbReference>
<feature type="transmembrane region" description="Helical" evidence="1">
    <location>
        <begin position="72"/>
        <end position="90"/>
    </location>
</feature>
<dbReference type="OrthoDB" id="1525013at2"/>
<protein>
    <recommendedName>
        <fullName evidence="4">DUF2752 domain-containing protein</fullName>
    </recommendedName>
</protein>
<organism evidence="2 3">
    <name type="scientific">Pedobacter nyackensis</name>
    <dbReference type="NCBI Taxonomy" id="475255"/>
    <lineage>
        <taxon>Bacteria</taxon>
        <taxon>Pseudomonadati</taxon>
        <taxon>Bacteroidota</taxon>
        <taxon>Sphingobacteriia</taxon>
        <taxon>Sphingobacteriales</taxon>
        <taxon>Sphingobacteriaceae</taxon>
        <taxon>Pedobacter</taxon>
    </lineage>
</organism>
<sequence>MKILKRLPFELIVWIMALVLLGMTDVHDHGSEPHFTLCPLANMGFTWCPGCGVGRSIAHLLQGNFGASLEQHWFGIPALLIIGSRIVGLIKKNFITLKELGLKYKEERYV</sequence>
<keyword evidence="1" id="KW-1133">Transmembrane helix</keyword>
<dbReference type="InterPro" id="IPR021215">
    <property type="entry name" value="DUF2752"/>
</dbReference>